<dbReference type="PANTHER" id="PTHR35604">
    <property type="entry name" value="TRANSPOSASE INSH FOR INSERTION SEQUENCE ELEMENT IS5A-RELATED"/>
    <property type="match status" value="1"/>
</dbReference>
<evidence type="ECO:0000259" key="2">
    <source>
        <dbReference type="Pfam" id="PF05598"/>
    </source>
</evidence>
<dbReference type="PANTHER" id="PTHR35604:SF2">
    <property type="entry name" value="TRANSPOSASE INSH FOR INSERTION SEQUENCE ELEMENT IS5A-RELATED"/>
    <property type="match status" value="1"/>
</dbReference>
<gene>
    <name evidence="3" type="ORF">GCM10007157_35670</name>
</gene>
<dbReference type="Proteomes" id="UP000623776">
    <property type="component" value="Unassembled WGS sequence"/>
</dbReference>
<sequence>MEALVPWPRLIEALPTSYFPNAVGKRGNPPIGPERMLRIYFLKQWSVLVDEALEDASYDSQAMRDFVGIGLAIKGVPDVTTLVRFRHLLRRACLCAKIPSSTPPSWRPPLPLKTRPSNAILR</sequence>
<comment type="caution">
    <text evidence="3">The sequence shown here is derived from an EMBL/GenBank/DDBJ whole genome shotgun (WGS) entry which is preliminary data.</text>
</comment>
<dbReference type="InterPro" id="IPR008490">
    <property type="entry name" value="Transposase_InsH_N"/>
</dbReference>
<proteinExistence type="predicted"/>
<evidence type="ECO:0000313" key="3">
    <source>
        <dbReference type="EMBL" id="GGW42256.1"/>
    </source>
</evidence>
<organism evidence="3 4">
    <name type="scientific">Vreelandella hamiltonii</name>
    <dbReference type="NCBI Taxonomy" id="502829"/>
    <lineage>
        <taxon>Bacteria</taxon>
        <taxon>Pseudomonadati</taxon>
        <taxon>Pseudomonadota</taxon>
        <taxon>Gammaproteobacteria</taxon>
        <taxon>Oceanospirillales</taxon>
        <taxon>Halomonadaceae</taxon>
        <taxon>Vreelandella</taxon>
    </lineage>
</organism>
<accession>A0A8H9LUI2</accession>
<feature type="region of interest" description="Disordered" evidence="1">
    <location>
        <begin position="103"/>
        <end position="122"/>
    </location>
</feature>
<keyword evidence="4" id="KW-1185">Reference proteome</keyword>
<protein>
    <recommendedName>
        <fullName evidence="2">Transposase InsH N-terminal domain-containing protein</fullName>
    </recommendedName>
</protein>
<name>A0A8H9LUI2_9GAMM</name>
<dbReference type="AlphaFoldDB" id="A0A8H9LUI2"/>
<reference evidence="4" key="1">
    <citation type="journal article" date="2019" name="Int. J. Syst. Evol. Microbiol.">
        <title>The Global Catalogue of Microorganisms (GCM) 10K type strain sequencing project: providing services to taxonomists for standard genome sequencing and annotation.</title>
        <authorList>
            <consortium name="The Broad Institute Genomics Platform"/>
            <consortium name="The Broad Institute Genome Sequencing Center for Infectious Disease"/>
            <person name="Wu L."/>
            <person name="Ma J."/>
        </authorList>
    </citation>
    <scope>NUCLEOTIDE SEQUENCE [LARGE SCALE GENOMIC DNA]</scope>
    <source>
        <strain evidence="4">KCTC 22154</strain>
    </source>
</reference>
<evidence type="ECO:0000313" key="4">
    <source>
        <dbReference type="Proteomes" id="UP000623776"/>
    </source>
</evidence>
<dbReference type="Pfam" id="PF05598">
    <property type="entry name" value="DUF772"/>
    <property type="match status" value="1"/>
</dbReference>
<evidence type="ECO:0000256" key="1">
    <source>
        <dbReference type="SAM" id="MobiDB-lite"/>
    </source>
</evidence>
<dbReference type="EMBL" id="BMXN01000044">
    <property type="protein sequence ID" value="GGW42256.1"/>
    <property type="molecule type" value="Genomic_DNA"/>
</dbReference>
<feature type="domain" description="Transposase InsH N-terminal" evidence="2">
    <location>
        <begin position="1"/>
        <end position="87"/>
    </location>
</feature>